<dbReference type="Gramene" id="OB10G18410.1">
    <property type="protein sequence ID" value="OB10G18410.1"/>
    <property type="gene ID" value="OB10G18410"/>
</dbReference>
<dbReference type="AlphaFoldDB" id="J3N2U3"/>
<keyword evidence="2" id="KW-1185">Reference proteome</keyword>
<name>J3N2U3_ORYBR</name>
<dbReference type="EnsemblPlants" id="OB10G18410.1">
    <property type="protein sequence ID" value="OB10G18410.1"/>
    <property type="gene ID" value="OB10G18410"/>
</dbReference>
<accession>J3N2U3</accession>
<dbReference type="Proteomes" id="UP000006038">
    <property type="component" value="Chromosome 10"/>
</dbReference>
<reference evidence="1" key="2">
    <citation type="submission" date="2013-04" db="UniProtKB">
        <authorList>
            <consortium name="EnsemblPlants"/>
        </authorList>
    </citation>
    <scope>IDENTIFICATION</scope>
</reference>
<evidence type="ECO:0000313" key="1">
    <source>
        <dbReference type="EnsemblPlants" id="OB10G18410.1"/>
    </source>
</evidence>
<organism evidence="1">
    <name type="scientific">Oryza brachyantha</name>
    <name type="common">malo sina</name>
    <dbReference type="NCBI Taxonomy" id="4533"/>
    <lineage>
        <taxon>Eukaryota</taxon>
        <taxon>Viridiplantae</taxon>
        <taxon>Streptophyta</taxon>
        <taxon>Embryophyta</taxon>
        <taxon>Tracheophyta</taxon>
        <taxon>Spermatophyta</taxon>
        <taxon>Magnoliopsida</taxon>
        <taxon>Liliopsida</taxon>
        <taxon>Poales</taxon>
        <taxon>Poaceae</taxon>
        <taxon>BOP clade</taxon>
        <taxon>Oryzoideae</taxon>
        <taxon>Oryzeae</taxon>
        <taxon>Oryzinae</taxon>
        <taxon>Oryza</taxon>
    </lineage>
</organism>
<dbReference type="HOGENOM" id="CLU_1673734_0_0_1"/>
<reference evidence="1" key="1">
    <citation type="journal article" date="2013" name="Nat. Commun.">
        <title>Whole-genome sequencing of Oryza brachyantha reveals mechanisms underlying Oryza genome evolution.</title>
        <authorList>
            <person name="Chen J."/>
            <person name="Huang Q."/>
            <person name="Gao D."/>
            <person name="Wang J."/>
            <person name="Lang Y."/>
            <person name="Liu T."/>
            <person name="Li B."/>
            <person name="Bai Z."/>
            <person name="Luis Goicoechea J."/>
            <person name="Liang C."/>
            <person name="Chen C."/>
            <person name="Zhang W."/>
            <person name="Sun S."/>
            <person name="Liao Y."/>
            <person name="Zhang X."/>
            <person name="Yang L."/>
            <person name="Song C."/>
            <person name="Wang M."/>
            <person name="Shi J."/>
            <person name="Liu G."/>
            <person name="Liu J."/>
            <person name="Zhou H."/>
            <person name="Zhou W."/>
            <person name="Yu Q."/>
            <person name="An N."/>
            <person name="Chen Y."/>
            <person name="Cai Q."/>
            <person name="Wang B."/>
            <person name="Liu B."/>
            <person name="Min J."/>
            <person name="Huang Y."/>
            <person name="Wu H."/>
            <person name="Li Z."/>
            <person name="Zhang Y."/>
            <person name="Yin Y."/>
            <person name="Song W."/>
            <person name="Jiang J."/>
            <person name="Jackson S.A."/>
            <person name="Wing R.A."/>
            <person name="Wang J."/>
            <person name="Chen M."/>
        </authorList>
    </citation>
    <scope>NUCLEOTIDE SEQUENCE [LARGE SCALE GENOMIC DNA]</scope>
    <source>
        <strain evidence="1">cv. IRGC 101232</strain>
    </source>
</reference>
<evidence type="ECO:0000313" key="2">
    <source>
        <dbReference type="Proteomes" id="UP000006038"/>
    </source>
</evidence>
<sequence>AGGVRVVVVGLERLEGGDDVAHQRPRLGVAVEAVVGQHGRLVHGPRRQVGAAGGGGGGAWVDDGHHLLLVREQRQRPVRQRLLPRRPGLVERLAAGDELQQHHAVAVHVAHRRQVARHHVLRRRVAVRPHDPRRHVRLVPHRPVLRQPKVRQLRVELL</sequence>
<protein>
    <submittedName>
        <fullName evidence="1">Uncharacterized protein</fullName>
    </submittedName>
</protein>
<proteinExistence type="predicted"/>